<evidence type="ECO:0000313" key="1">
    <source>
        <dbReference type="EMBL" id="AET40031.1"/>
    </source>
</evidence>
<dbReference type="OrthoDB" id="2357318at2759"/>
<dbReference type="RefSeq" id="XP_003646848.1">
    <property type="nucleotide sequence ID" value="XM_003646800.1"/>
</dbReference>
<dbReference type="FunCoup" id="I6ND89">
    <property type="interactions" value="59"/>
</dbReference>
<keyword evidence="2" id="KW-1185">Reference proteome</keyword>
<dbReference type="InParanoid" id="I6ND89"/>
<dbReference type="GeneID" id="11470743"/>
<dbReference type="EMBL" id="CP002501">
    <property type="protein sequence ID" value="AET40031.1"/>
    <property type="molecule type" value="Genomic_DNA"/>
</dbReference>
<dbReference type="Proteomes" id="UP000006790">
    <property type="component" value="Chromosome 5"/>
</dbReference>
<accession>I6ND89</accession>
<dbReference type="KEGG" id="erc:Ecym_5267"/>
<dbReference type="AlphaFoldDB" id="I6ND89"/>
<dbReference type="eggNOG" id="ENOG502R1X7">
    <property type="taxonomic scope" value="Eukaryota"/>
</dbReference>
<dbReference type="STRING" id="931890.I6ND89"/>
<dbReference type="PANTHER" id="PTHR39214:SF1">
    <property type="entry name" value="MICROBODY (PEROXISOME) BIOGENESIS PROTEIN PEROXIN 8 (EUROFUNG)"/>
    <property type="match status" value="1"/>
</dbReference>
<dbReference type="PANTHER" id="PTHR39214">
    <property type="entry name" value="MICROBODY (PEROXISOME) BIOGENESIS PROTEIN PEROXIN 8 (EUROFUNG)"/>
    <property type="match status" value="1"/>
</dbReference>
<protein>
    <submittedName>
        <fullName evidence="1">Uncharacterized protein</fullName>
    </submittedName>
</protein>
<gene>
    <name evidence="1" type="ordered locus">Ecym_5267</name>
</gene>
<organism evidence="1 2">
    <name type="scientific">Eremothecium cymbalariae (strain CBS 270.75 / DBVPG 7215 / KCTC 17166 / NRRL Y-17582)</name>
    <name type="common">Yeast</name>
    <dbReference type="NCBI Taxonomy" id="931890"/>
    <lineage>
        <taxon>Eukaryota</taxon>
        <taxon>Fungi</taxon>
        <taxon>Dikarya</taxon>
        <taxon>Ascomycota</taxon>
        <taxon>Saccharomycotina</taxon>
        <taxon>Saccharomycetes</taxon>
        <taxon>Saccharomycetales</taxon>
        <taxon>Saccharomycetaceae</taxon>
        <taxon>Eremothecium</taxon>
    </lineage>
</organism>
<proteinExistence type="predicted"/>
<dbReference type="InterPro" id="IPR055334">
    <property type="entry name" value="PEX8-like"/>
</dbReference>
<evidence type="ECO:0000313" key="2">
    <source>
        <dbReference type="Proteomes" id="UP000006790"/>
    </source>
</evidence>
<dbReference type="HOGENOM" id="CLU_031057_0_0_1"/>
<name>I6ND89_ERECY</name>
<reference evidence="1 2" key="1">
    <citation type="journal article" date="2011" name="G3 (Bethesda)">
        <title>Genome evolution in the Eremothecium clade of the Saccharomyces complex revealed by comparative genomics.</title>
        <authorList>
            <person name="Wendland J."/>
            <person name="Walther A."/>
        </authorList>
    </citation>
    <scope>NUCLEOTIDE SEQUENCE [LARGE SCALE GENOMIC DNA]</scope>
    <source>
        <strain evidence="2">CBS 270.75 / DBVPG 7215 / KCTC 17166 / NRRL Y-17582</strain>
    </source>
</reference>
<sequence length="576" mass="67217">MRLIQKAHEITAMVDLQSMQREVDFLITMISNKSLGEKSADQLGHNLVYYTPRIQESNQLKRLIWAFFNSNTWNTQSFDVLKLHEIGQALFEWKLKISEPTLSIGEFYYVWHEAFSKAHSWTLPQLAILSGVLSTKQTFLKLQRQFFIDETGSCEKLYRVWKLDYFLPVWKTMLKHNLNKTMVIDNLALLYVSICEETDKGLNWNILSQSLLKLATQYIINRDDTTFLNGWLSDLSLALKFTLHNSAPSIISKVLDNMCQISYDLSQREMNHSETTKYAEKYHSNVMFMMVLITHGCVVGRRSDPKLHHQVLMVLFYMNYIVRDFGTVGFQTYQQVYSAILSVLTKSLETFDVSLKVMQGNIWTNGNNINMSRILFMLEFMEASIPTLRLEGPYVEHALTPVIQGYISSPVQSIREGAHSVELTLFKNMSSSKSFIEWKMNHWKSYLELAISQFFNGLLIKTQVLAIYETLVAQLPHLTIWNHDLTRELLQFTYSKIINCPKIPMKVALCECLILQCKNITDKYICDWLDNSLELINQIPQPDRHFLLDKQWDFVKNSRNDLAIQWWYTHGLVNRL</sequence>
<dbReference type="OMA" id="GWLNICL"/>